<keyword evidence="5" id="KW-0812">Transmembrane</keyword>
<dbReference type="Pfam" id="PF13624">
    <property type="entry name" value="SurA_N_3"/>
    <property type="match status" value="1"/>
</dbReference>
<reference evidence="16" key="1">
    <citation type="journal article" date="2019" name="Int. J. Syst. Evol. Microbiol.">
        <title>The Global Catalogue of Microorganisms (GCM) 10K type strain sequencing project: providing services to taxonomists for standard genome sequencing and annotation.</title>
        <authorList>
            <consortium name="The Broad Institute Genomics Platform"/>
            <consortium name="The Broad Institute Genome Sequencing Center for Infectious Disease"/>
            <person name="Wu L."/>
            <person name="Ma J."/>
        </authorList>
    </citation>
    <scope>NUCLEOTIDE SEQUENCE [LARGE SCALE GENOMIC DNA]</scope>
    <source>
        <strain evidence="16">CGMCC 1.12477</strain>
    </source>
</reference>
<dbReference type="InterPro" id="IPR046357">
    <property type="entry name" value="PPIase_dom_sf"/>
</dbReference>
<keyword evidence="4" id="KW-0997">Cell inner membrane</keyword>
<keyword evidence="8" id="KW-0143">Chaperone</keyword>
<evidence type="ECO:0000313" key="16">
    <source>
        <dbReference type="Proteomes" id="UP001597186"/>
    </source>
</evidence>
<keyword evidence="16" id="KW-1185">Reference proteome</keyword>
<dbReference type="InterPro" id="IPR027304">
    <property type="entry name" value="Trigger_fact/SurA_dom_sf"/>
</dbReference>
<comment type="similarity">
    <text evidence="11">Belongs to the PpiD chaperone family.</text>
</comment>
<evidence type="ECO:0000256" key="2">
    <source>
        <dbReference type="ARBA" id="ARBA00018370"/>
    </source>
</evidence>
<proteinExistence type="inferred from homology"/>
<evidence type="ECO:0000313" key="15">
    <source>
        <dbReference type="EMBL" id="MFD1509744.1"/>
    </source>
</evidence>
<comment type="subcellular location">
    <subcellularLocation>
        <location evidence="1">Cell inner membrane</location>
        <topology evidence="1">Single-pass type II membrane protein</topology>
        <orientation evidence="1">Periplasmic side</orientation>
    </subcellularLocation>
</comment>
<dbReference type="PANTHER" id="PTHR47529:SF1">
    <property type="entry name" value="PERIPLASMIC CHAPERONE PPID"/>
    <property type="match status" value="1"/>
</dbReference>
<dbReference type="Pfam" id="PF13145">
    <property type="entry name" value="Rotamase_2"/>
    <property type="match status" value="1"/>
</dbReference>
<dbReference type="InterPro" id="IPR052029">
    <property type="entry name" value="PpiD_chaperone"/>
</dbReference>
<dbReference type="SUPFAM" id="SSF54534">
    <property type="entry name" value="FKBP-like"/>
    <property type="match status" value="1"/>
</dbReference>
<evidence type="ECO:0000256" key="7">
    <source>
        <dbReference type="ARBA" id="ARBA00023136"/>
    </source>
</evidence>
<evidence type="ECO:0000256" key="9">
    <source>
        <dbReference type="ARBA" id="ARBA00030642"/>
    </source>
</evidence>
<dbReference type="InterPro" id="IPR000297">
    <property type="entry name" value="PPIase_PpiC"/>
</dbReference>
<evidence type="ECO:0000256" key="8">
    <source>
        <dbReference type="ARBA" id="ARBA00023186"/>
    </source>
</evidence>
<evidence type="ECO:0000256" key="12">
    <source>
        <dbReference type="ARBA" id="ARBA00040743"/>
    </source>
</evidence>
<evidence type="ECO:0000256" key="4">
    <source>
        <dbReference type="ARBA" id="ARBA00022519"/>
    </source>
</evidence>
<dbReference type="Proteomes" id="UP001597186">
    <property type="component" value="Unassembled WGS sequence"/>
</dbReference>
<feature type="domain" description="PpiC" evidence="14">
    <location>
        <begin position="245"/>
        <end position="362"/>
    </location>
</feature>
<dbReference type="Gene3D" id="1.10.4030.10">
    <property type="entry name" value="Porin chaperone SurA, peptide-binding domain"/>
    <property type="match status" value="1"/>
</dbReference>
<dbReference type="PANTHER" id="PTHR47529">
    <property type="entry name" value="PEPTIDYL-PROLYL CIS-TRANS ISOMERASE D"/>
    <property type="match status" value="1"/>
</dbReference>
<keyword evidence="7" id="KW-0472">Membrane</keyword>
<dbReference type="SUPFAM" id="SSF109998">
    <property type="entry name" value="Triger factor/SurA peptide-binding domain-like"/>
    <property type="match status" value="1"/>
</dbReference>
<evidence type="ECO:0000256" key="6">
    <source>
        <dbReference type="ARBA" id="ARBA00022989"/>
    </source>
</evidence>
<keyword evidence="6" id="KW-1133">Transmembrane helix</keyword>
<sequence length="614" mass="67185">MARGNSISKMAVWVLLGLLILGLGGFGVTNLSGGVSPVGYVGDEEIEIDEYARALQQEISAIEAETGQPLPFPQAREMGIDRAVLGRLVTGAALDNEAATLGLSIGDENLARQITQISGFQGSGGTFDRQAYQFALDRAGLTEPQFEEQLRKETARTLLQGALVRGVRMPDTLADTILTYAAERRSFSHIRLDQAALETPVGLPDDAQLRDHYEANADSYTTPEMKQITYAWLSPEMMVNQIDLPEDALRTEYERRSAEYNVPERRLIERLGFASEDAAEDAKARIDNGEVTFDALVADRGLDLADVDMGDVSRADLGAAADTVFDAQSGDIVGPVDSNIGPVLYRINAVLAAQETPFEDVEQQLRDELAMDRARRVIESRLTGIDSLLAGGATLEELGQEAEMQVGQIDWFRESGEGPASYESFRQAARAVAADDFPEITEMEDGGIFALRLDGVIEPRALTLDEVRADVIAGWQATETDRRLRELADGMVSQLSEVREMTTLGYDVTQEQEVTRGQFIQGTPRTFMEQVFAMSRGELRVIDGLGAVYLVRMDDILPPDTDQPQVADLRAQLAEQANQGLAQDLFQAFATDIQNRAGVQLDQAALNAVHTNFQ</sequence>
<evidence type="ECO:0000259" key="14">
    <source>
        <dbReference type="Pfam" id="PF13145"/>
    </source>
</evidence>
<gene>
    <name evidence="15" type="ORF">ACFTOW_10045</name>
</gene>
<dbReference type="EMBL" id="JBHUDD010000054">
    <property type="protein sequence ID" value="MFD1509744.1"/>
    <property type="molecule type" value="Genomic_DNA"/>
</dbReference>
<name>A0ABW4EIA2_9RHOB</name>
<comment type="caution">
    <text evidence="15">The sequence shown here is derived from an EMBL/GenBank/DDBJ whole genome shotgun (WGS) entry which is preliminary data.</text>
</comment>
<keyword evidence="3" id="KW-1003">Cell membrane</keyword>
<organism evidence="15 16">
    <name type="scientific">Lacimonas salitolerans</name>
    <dbReference type="NCBI Taxonomy" id="1323750"/>
    <lineage>
        <taxon>Bacteria</taxon>
        <taxon>Pseudomonadati</taxon>
        <taxon>Pseudomonadota</taxon>
        <taxon>Alphaproteobacteria</taxon>
        <taxon>Rhodobacterales</taxon>
        <taxon>Paracoccaceae</taxon>
        <taxon>Lacimonas</taxon>
    </lineage>
</organism>
<evidence type="ECO:0000256" key="1">
    <source>
        <dbReference type="ARBA" id="ARBA00004382"/>
    </source>
</evidence>
<evidence type="ECO:0000256" key="13">
    <source>
        <dbReference type="ARBA" id="ARBA00042775"/>
    </source>
</evidence>
<dbReference type="Gene3D" id="3.10.50.40">
    <property type="match status" value="1"/>
</dbReference>
<evidence type="ECO:0000256" key="3">
    <source>
        <dbReference type="ARBA" id="ARBA00022475"/>
    </source>
</evidence>
<evidence type="ECO:0000256" key="10">
    <source>
        <dbReference type="ARBA" id="ARBA00031484"/>
    </source>
</evidence>
<accession>A0ABW4EIA2</accession>
<evidence type="ECO:0000256" key="11">
    <source>
        <dbReference type="ARBA" id="ARBA00038408"/>
    </source>
</evidence>
<evidence type="ECO:0000256" key="5">
    <source>
        <dbReference type="ARBA" id="ARBA00022692"/>
    </source>
</evidence>
<protein>
    <recommendedName>
        <fullName evidence="2">Parvulin-like PPIase</fullName>
    </recommendedName>
    <alternativeName>
        <fullName evidence="9">Peptidyl-prolyl cis-trans isomerase plp</fullName>
    </alternativeName>
    <alternativeName>
        <fullName evidence="12">Periplasmic chaperone PpiD</fullName>
    </alternativeName>
    <alternativeName>
        <fullName evidence="13">Periplasmic folding chaperone</fullName>
    </alternativeName>
    <alternativeName>
        <fullName evidence="10">Rotamase plp</fullName>
    </alternativeName>
</protein>
<dbReference type="RefSeq" id="WP_379915220.1">
    <property type="nucleotide sequence ID" value="NZ_JBHUDD010000054.1"/>
</dbReference>